<organism evidence="1 2">
    <name type="scientific">Trifolium medium</name>
    <dbReference type="NCBI Taxonomy" id="97028"/>
    <lineage>
        <taxon>Eukaryota</taxon>
        <taxon>Viridiplantae</taxon>
        <taxon>Streptophyta</taxon>
        <taxon>Embryophyta</taxon>
        <taxon>Tracheophyta</taxon>
        <taxon>Spermatophyta</taxon>
        <taxon>Magnoliopsida</taxon>
        <taxon>eudicotyledons</taxon>
        <taxon>Gunneridae</taxon>
        <taxon>Pentapetalae</taxon>
        <taxon>rosids</taxon>
        <taxon>fabids</taxon>
        <taxon>Fabales</taxon>
        <taxon>Fabaceae</taxon>
        <taxon>Papilionoideae</taxon>
        <taxon>50 kb inversion clade</taxon>
        <taxon>NPAAA clade</taxon>
        <taxon>Hologalegina</taxon>
        <taxon>IRL clade</taxon>
        <taxon>Trifolieae</taxon>
        <taxon>Trifolium</taxon>
    </lineage>
</organism>
<dbReference type="Proteomes" id="UP000265520">
    <property type="component" value="Unassembled WGS sequence"/>
</dbReference>
<sequence length="17" mass="1742">MPPVMGGWPSILGGLMV</sequence>
<keyword evidence="2" id="KW-1185">Reference proteome</keyword>
<accession>A0A392WBJ2</accession>
<dbReference type="AlphaFoldDB" id="A0A392WBJ2"/>
<proteinExistence type="predicted"/>
<evidence type="ECO:0000313" key="1">
    <source>
        <dbReference type="EMBL" id="MCI97159.1"/>
    </source>
</evidence>
<protein>
    <submittedName>
        <fullName evidence="1">Uncharacterized protein</fullName>
    </submittedName>
</protein>
<name>A0A392WBJ2_9FABA</name>
<dbReference type="EMBL" id="LXQA011434469">
    <property type="protein sequence ID" value="MCI97159.1"/>
    <property type="molecule type" value="Genomic_DNA"/>
</dbReference>
<evidence type="ECO:0000313" key="2">
    <source>
        <dbReference type="Proteomes" id="UP000265520"/>
    </source>
</evidence>
<reference evidence="1 2" key="1">
    <citation type="journal article" date="2018" name="Front. Plant Sci.">
        <title>Red Clover (Trifolium pratense) and Zigzag Clover (T. medium) - A Picture of Genomic Similarities and Differences.</title>
        <authorList>
            <person name="Dluhosova J."/>
            <person name="Istvanek J."/>
            <person name="Nedelnik J."/>
            <person name="Repkova J."/>
        </authorList>
    </citation>
    <scope>NUCLEOTIDE SEQUENCE [LARGE SCALE GENOMIC DNA]</scope>
    <source>
        <strain evidence="2">cv. 10/8</strain>
        <tissue evidence="1">Leaf</tissue>
    </source>
</reference>
<feature type="non-terminal residue" evidence="1">
    <location>
        <position position="17"/>
    </location>
</feature>
<comment type="caution">
    <text evidence="1">The sequence shown here is derived from an EMBL/GenBank/DDBJ whole genome shotgun (WGS) entry which is preliminary data.</text>
</comment>